<evidence type="ECO:0000256" key="11">
    <source>
        <dbReference type="SAM" id="Phobius"/>
    </source>
</evidence>
<keyword evidence="7 10" id="KW-0472">Membrane</keyword>
<dbReference type="PIRSF" id="PIRSF016089">
    <property type="entry name" value="SPC22"/>
    <property type="match status" value="1"/>
</dbReference>
<dbReference type="GeneTree" id="ENSGT00940000169388"/>
<dbReference type="Proteomes" id="UP000008144">
    <property type="component" value="Chromosome 2"/>
</dbReference>
<evidence type="ECO:0000313" key="13">
    <source>
        <dbReference type="Proteomes" id="UP000008144"/>
    </source>
</evidence>
<dbReference type="Ensembl" id="ENSCINT00000022032.2">
    <property type="protein sequence ID" value="ENSCINP00000021786.2"/>
    <property type="gene ID" value="ENSCING00000011390.2"/>
</dbReference>
<evidence type="ECO:0000256" key="5">
    <source>
        <dbReference type="ARBA" id="ARBA00022968"/>
    </source>
</evidence>
<sequence>MNTFLSRLNTLFAFSISVVAAVTFACFLTTHFLDYTQDVEIEVKKAIVKNMEEFYVGEKHDLGHIRFSLKANMTPVFNWNCKELFLYLMAEYETPRNKINQVVLWDKIINRGENAVLDLKKVHAKYYFFDDGSDLRGKNITLSLHWNVIPNAGYLWRVKGRQDLGYTLPDSYAGSRV</sequence>
<comment type="similarity">
    <text evidence="2 10">Belongs to the SPCS3 family.</text>
</comment>
<accession>F6TJA4</accession>
<protein>
    <recommendedName>
        <fullName evidence="8 10">Signal peptidase complex subunit 3</fullName>
    </recommendedName>
</protein>
<evidence type="ECO:0000256" key="4">
    <source>
        <dbReference type="ARBA" id="ARBA00022824"/>
    </source>
</evidence>
<dbReference type="RefSeq" id="XP_002131965.1">
    <property type="nucleotide sequence ID" value="XM_002131929.4"/>
</dbReference>
<comment type="function">
    <text evidence="9">Essential component of the signal peptidase complex (SPC) which catalyzes the cleavage of N-terminal signal sequences from nascent proteins as they are translocated into the lumen of the endoplasmic reticulum. Essential for the SPC catalytic activity, possibly by stabilizing and positioning the active center of the complex close to the lumenal surface.</text>
</comment>
<evidence type="ECO:0000256" key="8">
    <source>
        <dbReference type="ARBA" id="ARBA00029556"/>
    </source>
</evidence>
<dbReference type="KEGG" id="cin:100184661"/>
<keyword evidence="5" id="KW-0735">Signal-anchor</keyword>
<gene>
    <name evidence="12" type="primary">LOC100184661</name>
</gene>
<dbReference type="InterPro" id="IPR007653">
    <property type="entry name" value="SPC3"/>
</dbReference>
<dbReference type="AlphaFoldDB" id="F6TJA4"/>
<dbReference type="OrthoDB" id="10261524at2759"/>
<dbReference type="GO" id="GO:0006465">
    <property type="term" value="P:signal peptide processing"/>
    <property type="evidence" value="ECO:0000318"/>
    <property type="project" value="GO_Central"/>
</dbReference>
<dbReference type="InParanoid" id="F6TJA4"/>
<reference evidence="13" key="1">
    <citation type="journal article" date="2002" name="Science">
        <title>The draft genome of Ciona intestinalis: insights into chordate and vertebrate origins.</title>
        <authorList>
            <person name="Dehal P."/>
            <person name="Satou Y."/>
            <person name="Campbell R.K."/>
            <person name="Chapman J."/>
            <person name="Degnan B."/>
            <person name="De Tomaso A."/>
            <person name="Davidson B."/>
            <person name="Di Gregorio A."/>
            <person name="Gelpke M."/>
            <person name="Goodstein D.M."/>
            <person name="Harafuji N."/>
            <person name="Hastings K.E."/>
            <person name="Ho I."/>
            <person name="Hotta K."/>
            <person name="Huang W."/>
            <person name="Kawashima T."/>
            <person name="Lemaire P."/>
            <person name="Martinez D."/>
            <person name="Meinertzhagen I.A."/>
            <person name="Necula S."/>
            <person name="Nonaka M."/>
            <person name="Putnam N."/>
            <person name="Rash S."/>
            <person name="Saiga H."/>
            <person name="Satake M."/>
            <person name="Terry A."/>
            <person name="Yamada L."/>
            <person name="Wang H.G."/>
            <person name="Awazu S."/>
            <person name="Azumi K."/>
            <person name="Boore J."/>
            <person name="Branno M."/>
            <person name="Chin-Bow S."/>
            <person name="DeSantis R."/>
            <person name="Doyle S."/>
            <person name="Francino P."/>
            <person name="Keys D.N."/>
            <person name="Haga S."/>
            <person name="Hayashi H."/>
            <person name="Hino K."/>
            <person name="Imai K.S."/>
            <person name="Inaba K."/>
            <person name="Kano S."/>
            <person name="Kobayashi K."/>
            <person name="Kobayashi M."/>
            <person name="Lee B.I."/>
            <person name="Makabe K.W."/>
            <person name="Manohar C."/>
            <person name="Matassi G."/>
            <person name="Medina M."/>
            <person name="Mochizuki Y."/>
            <person name="Mount S."/>
            <person name="Morishita T."/>
            <person name="Miura S."/>
            <person name="Nakayama A."/>
            <person name="Nishizaka S."/>
            <person name="Nomoto H."/>
            <person name="Ohta F."/>
            <person name="Oishi K."/>
            <person name="Rigoutsos I."/>
            <person name="Sano M."/>
            <person name="Sasaki A."/>
            <person name="Sasakura Y."/>
            <person name="Shoguchi E."/>
            <person name="Shin-i T."/>
            <person name="Spagnuolo A."/>
            <person name="Stainier D."/>
            <person name="Suzuki M.M."/>
            <person name="Tassy O."/>
            <person name="Takatori N."/>
            <person name="Tokuoka M."/>
            <person name="Yagi K."/>
            <person name="Yoshizaki F."/>
            <person name="Wada S."/>
            <person name="Zhang C."/>
            <person name="Hyatt P.D."/>
            <person name="Larimer F."/>
            <person name="Detter C."/>
            <person name="Doggett N."/>
            <person name="Glavina T."/>
            <person name="Hawkins T."/>
            <person name="Richardson P."/>
            <person name="Lucas S."/>
            <person name="Kohara Y."/>
            <person name="Levine M."/>
            <person name="Satoh N."/>
            <person name="Rokhsar D.S."/>
        </authorList>
    </citation>
    <scope>NUCLEOTIDE SEQUENCE [LARGE SCALE GENOMIC DNA]</scope>
</reference>
<dbReference type="GO" id="GO:0005787">
    <property type="term" value="C:signal peptidase complex"/>
    <property type="evidence" value="ECO:0000318"/>
    <property type="project" value="GO_Central"/>
</dbReference>
<dbReference type="PROSITE" id="PS51257">
    <property type="entry name" value="PROKAR_LIPOPROTEIN"/>
    <property type="match status" value="1"/>
</dbReference>
<dbReference type="PANTHER" id="PTHR12804">
    <property type="entry name" value="MICROSOMAL SIGNAL PEPTIDASE 23 KD SUBUNIT SPC22/23"/>
    <property type="match status" value="1"/>
</dbReference>
<dbReference type="OMA" id="FWDDGHG"/>
<proteinExistence type="inferred from homology"/>
<evidence type="ECO:0000313" key="12">
    <source>
        <dbReference type="Ensembl" id="ENSCINP00000021786.2"/>
    </source>
</evidence>
<dbReference type="FunCoup" id="F6TJA4">
    <property type="interactions" value="429"/>
</dbReference>
<evidence type="ECO:0000256" key="7">
    <source>
        <dbReference type="ARBA" id="ARBA00023136"/>
    </source>
</evidence>
<reference evidence="12" key="4">
    <citation type="submission" date="2025-09" db="UniProtKB">
        <authorList>
            <consortium name="Ensembl"/>
        </authorList>
    </citation>
    <scope>IDENTIFICATION</scope>
</reference>
<reference evidence="12" key="2">
    <citation type="journal article" date="2008" name="Genome Biol.">
        <title>Improved genome assembly and evidence-based global gene model set for the chordate Ciona intestinalis: new insight into intron and operon populations.</title>
        <authorList>
            <person name="Satou Y."/>
            <person name="Mineta K."/>
            <person name="Ogasawara M."/>
            <person name="Sasakura Y."/>
            <person name="Shoguchi E."/>
            <person name="Ueno K."/>
            <person name="Yamada L."/>
            <person name="Matsumoto J."/>
            <person name="Wasserscheid J."/>
            <person name="Dewar K."/>
            <person name="Wiley G.B."/>
            <person name="Macmil S.L."/>
            <person name="Roe B.A."/>
            <person name="Zeller R.W."/>
            <person name="Hastings K.E."/>
            <person name="Lemaire P."/>
            <person name="Lindquist E."/>
            <person name="Endo T."/>
            <person name="Hotta K."/>
            <person name="Inaba K."/>
        </authorList>
    </citation>
    <scope>NUCLEOTIDE SEQUENCE [LARGE SCALE GENOMIC DNA]</scope>
    <source>
        <strain evidence="12">wild type</strain>
    </source>
</reference>
<organism evidence="12 13">
    <name type="scientific">Ciona intestinalis</name>
    <name type="common">Transparent sea squirt</name>
    <name type="synonym">Ascidia intestinalis</name>
    <dbReference type="NCBI Taxonomy" id="7719"/>
    <lineage>
        <taxon>Eukaryota</taxon>
        <taxon>Metazoa</taxon>
        <taxon>Chordata</taxon>
        <taxon>Tunicata</taxon>
        <taxon>Ascidiacea</taxon>
        <taxon>Phlebobranchia</taxon>
        <taxon>Cionidae</taxon>
        <taxon>Ciona</taxon>
    </lineage>
</organism>
<dbReference type="STRING" id="7719.ENSCINP00000021786"/>
<dbReference type="PANTHER" id="PTHR12804:SF0">
    <property type="entry name" value="SIGNAL PEPTIDASE COMPLEX SUBUNIT 3"/>
    <property type="match status" value="1"/>
</dbReference>
<feature type="transmembrane region" description="Helical" evidence="11">
    <location>
        <begin position="12"/>
        <end position="33"/>
    </location>
</feature>
<dbReference type="EMBL" id="EAAA01001518">
    <property type="status" value="NOT_ANNOTATED_CDS"/>
    <property type="molecule type" value="Genomic_DNA"/>
</dbReference>
<reference evidence="12" key="3">
    <citation type="submission" date="2025-08" db="UniProtKB">
        <authorList>
            <consortium name="Ensembl"/>
        </authorList>
    </citation>
    <scope>IDENTIFICATION</scope>
</reference>
<name>F6TJA4_CIOIN</name>
<evidence type="ECO:0000256" key="9">
    <source>
        <dbReference type="ARBA" id="ARBA00046080"/>
    </source>
</evidence>
<comment type="subcellular location">
    <subcellularLocation>
        <location evidence="1">Endoplasmic reticulum membrane</location>
        <topology evidence="1">Single-pass type II membrane protein</topology>
    </subcellularLocation>
</comment>
<evidence type="ECO:0000256" key="3">
    <source>
        <dbReference type="ARBA" id="ARBA00022692"/>
    </source>
</evidence>
<dbReference type="HOGENOM" id="CLU_068714_1_0_1"/>
<accession>A0A1W2WIZ5</accession>
<keyword evidence="4 10" id="KW-0256">Endoplasmic reticulum</keyword>
<keyword evidence="13" id="KW-1185">Reference proteome</keyword>
<dbReference type="Pfam" id="PF04573">
    <property type="entry name" value="SPC22"/>
    <property type="match status" value="1"/>
</dbReference>
<dbReference type="GO" id="GO:0045047">
    <property type="term" value="P:protein targeting to ER"/>
    <property type="evidence" value="ECO:0000318"/>
    <property type="project" value="GO_Central"/>
</dbReference>
<evidence type="ECO:0000256" key="6">
    <source>
        <dbReference type="ARBA" id="ARBA00022989"/>
    </source>
</evidence>
<evidence type="ECO:0000256" key="1">
    <source>
        <dbReference type="ARBA" id="ARBA00004648"/>
    </source>
</evidence>
<evidence type="ECO:0000256" key="2">
    <source>
        <dbReference type="ARBA" id="ARBA00009289"/>
    </source>
</evidence>
<dbReference type="GeneID" id="100184661"/>
<evidence type="ECO:0000256" key="10">
    <source>
        <dbReference type="PIRNR" id="PIRNR016089"/>
    </source>
</evidence>
<keyword evidence="6 11" id="KW-1133">Transmembrane helix</keyword>
<keyword evidence="3 11" id="KW-0812">Transmembrane</keyword>